<dbReference type="GO" id="GO:0022857">
    <property type="term" value="F:transmembrane transporter activity"/>
    <property type="evidence" value="ECO:0007669"/>
    <property type="project" value="InterPro"/>
</dbReference>
<evidence type="ECO:0000259" key="7">
    <source>
        <dbReference type="PROSITE" id="PS50850"/>
    </source>
</evidence>
<evidence type="ECO:0000256" key="1">
    <source>
        <dbReference type="ARBA" id="ARBA00004141"/>
    </source>
</evidence>
<evidence type="ECO:0000256" key="3">
    <source>
        <dbReference type="ARBA" id="ARBA00022692"/>
    </source>
</evidence>
<evidence type="ECO:0000313" key="9">
    <source>
        <dbReference type="Proteomes" id="UP000807469"/>
    </source>
</evidence>
<dbReference type="InterPro" id="IPR036259">
    <property type="entry name" value="MFS_trans_sf"/>
</dbReference>
<feature type="transmembrane region" description="Helical" evidence="6">
    <location>
        <begin position="96"/>
        <end position="118"/>
    </location>
</feature>
<accession>A0A9P5YZL9</accession>
<feature type="transmembrane region" description="Helical" evidence="6">
    <location>
        <begin position="55"/>
        <end position="72"/>
    </location>
</feature>
<keyword evidence="5 6" id="KW-0472">Membrane</keyword>
<feature type="transmembrane region" description="Helical" evidence="6">
    <location>
        <begin position="218"/>
        <end position="240"/>
    </location>
</feature>
<dbReference type="EMBL" id="MU155261">
    <property type="protein sequence ID" value="KAF9477434.1"/>
    <property type="molecule type" value="Genomic_DNA"/>
</dbReference>
<keyword evidence="9" id="KW-1185">Reference proteome</keyword>
<organism evidence="8 9">
    <name type="scientific">Pholiota conissans</name>
    <dbReference type="NCBI Taxonomy" id="109636"/>
    <lineage>
        <taxon>Eukaryota</taxon>
        <taxon>Fungi</taxon>
        <taxon>Dikarya</taxon>
        <taxon>Basidiomycota</taxon>
        <taxon>Agaricomycotina</taxon>
        <taxon>Agaricomycetes</taxon>
        <taxon>Agaricomycetidae</taxon>
        <taxon>Agaricales</taxon>
        <taxon>Agaricineae</taxon>
        <taxon>Strophariaceae</taxon>
        <taxon>Pholiota</taxon>
    </lineage>
</organism>
<evidence type="ECO:0000256" key="2">
    <source>
        <dbReference type="ARBA" id="ARBA00022448"/>
    </source>
</evidence>
<evidence type="ECO:0000256" key="4">
    <source>
        <dbReference type="ARBA" id="ARBA00022989"/>
    </source>
</evidence>
<dbReference type="PANTHER" id="PTHR43791:SF85">
    <property type="entry name" value="TRANSPORTER, PUTATIVE (AFU_ORTHOLOGUE AFUA_6G00710)-RELATED"/>
    <property type="match status" value="1"/>
</dbReference>
<dbReference type="Gene3D" id="1.20.1250.20">
    <property type="entry name" value="MFS general substrate transporter like domains"/>
    <property type="match status" value="2"/>
</dbReference>
<proteinExistence type="predicted"/>
<feature type="transmembrane region" description="Helical" evidence="6">
    <location>
        <begin position="353"/>
        <end position="372"/>
    </location>
</feature>
<comment type="subcellular location">
    <subcellularLocation>
        <location evidence="1">Membrane</location>
        <topology evidence="1">Multi-pass membrane protein</topology>
    </subcellularLocation>
</comment>
<feature type="transmembrane region" description="Helical" evidence="6">
    <location>
        <begin position="326"/>
        <end position="346"/>
    </location>
</feature>
<feature type="transmembrane region" description="Helical" evidence="6">
    <location>
        <begin position="378"/>
        <end position="401"/>
    </location>
</feature>
<feature type="transmembrane region" description="Helical" evidence="6">
    <location>
        <begin position="125"/>
        <end position="143"/>
    </location>
</feature>
<dbReference type="SUPFAM" id="SSF103473">
    <property type="entry name" value="MFS general substrate transporter"/>
    <property type="match status" value="1"/>
</dbReference>
<evidence type="ECO:0000313" key="8">
    <source>
        <dbReference type="EMBL" id="KAF9477434.1"/>
    </source>
</evidence>
<dbReference type="PANTHER" id="PTHR43791">
    <property type="entry name" value="PERMEASE-RELATED"/>
    <property type="match status" value="1"/>
</dbReference>
<feature type="transmembrane region" description="Helical" evidence="6">
    <location>
        <begin position="155"/>
        <end position="173"/>
    </location>
</feature>
<dbReference type="Pfam" id="PF07690">
    <property type="entry name" value="MFS_1"/>
    <property type="match status" value="1"/>
</dbReference>
<dbReference type="GO" id="GO:0016020">
    <property type="term" value="C:membrane"/>
    <property type="evidence" value="ECO:0007669"/>
    <property type="project" value="UniProtKB-SubCell"/>
</dbReference>
<protein>
    <submittedName>
        <fullName evidence="8">MFS general substrate transporter</fullName>
    </submittedName>
</protein>
<dbReference type="OrthoDB" id="2985014at2759"/>
<dbReference type="PROSITE" id="PS50850">
    <property type="entry name" value="MFS"/>
    <property type="match status" value="1"/>
</dbReference>
<comment type="caution">
    <text evidence="8">The sequence shown here is derived from an EMBL/GenBank/DDBJ whole genome shotgun (WGS) entry which is preliminary data.</text>
</comment>
<feature type="transmembrane region" description="Helical" evidence="6">
    <location>
        <begin position="289"/>
        <end position="314"/>
    </location>
</feature>
<dbReference type="FunFam" id="1.20.1250.20:FF:000013">
    <property type="entry name" value="MFS general substrate transporter"/>
    <property type="match status" value="1"/>
</dbReference>
<feature type="transmembrane region" description="Helical" evidence="6">
    <location>
        <begin position="185"/>
        <end position="206"/>
    </location>
</feature>
<reference evidence="8" key="1">
    <citation type="submission" date="2020-11" db="EMBL/GenBank/DDBJ databases">
        <authorList>
            <consortium name="DOE Joint Genome Institute"/>
            <person name="Ahrendt S."/>
            <person name="Riley R."/>
            <person name="Andreopoulos W."/>
            <person name="Labutti K."/>
            <person name="Pangilinan J."/>
            <person name="Ruiz-Duenas F.J."/>
            <person name="Barrasa J.M."/>
            <person name="Sanchez-Garcia M."/>
            <person name="Camarero S."/>
            <person name="Miyauchi S."/>
            <person name="Serrano A."/>
            <person name="Linde D."/>
            <person name="Babiker R."/>
            <person name="Drula E."/>
            <person name="Ayuso-Fernandez I."/>
            <person name="Pacheco R."/>
            <person name="Padilla G."/>
            <person name="Ferreira P."/>
            <person name="Barriuso J."/>
            <person name="Kellner H."/>
            <person name="Castanera R."/>
            <person name="Alfaro M."/>
            <person name="Ramirez L."/>
            <person name="Pisabarro A.G."/>
            <person name="Kuo A."/>
            <person name="Tritt A."/>
            <person name="Lipzen A."/>
            <person name="He G."/>
            <person name="Yan M."/>
            <person name="Ng V."/>
            <person name="Cullen D."/>
            <person name="Martin F."/>
            <person name="Rosso M.-N."/>
            <person name="Henrissat B."/>
            <person name="Hibbett D."/>
            <person name="Martinez A.T."/>
            <person name="Grigoriev I.V."/>
        </authorList>
    </citation>
    <scope>NUCLEOTIDE SEQUENCE</scope>
    <source>
        <strain evidence="8">CIRM-BRFM 674</strain>
    </source>
</reference>
<dbReference type="Proteomes" id="UP000807469">
    <property type="component" value="Unassembled WGS sequence"/>
</dbReference>
<dbReference type="FunFam" id="1.20.1250.20:FF:000034">
    <property type="entry name" value="MFS general substrate transporter"/>
    <property type="match status" value="1"/>
</dbReference>
<evidence type="ECO:0000256" key="5">
    <source>
        <dbReference type="ARBA" id="ARBA00023136"/>
    </source>
</evidence>
<dbReference type="InterPro" id="IPR011701">
    <property type="entry name" value="MFS"/>
</dbReference>
<feature type="domain" description="Major facilitator superfamily (MFS) profile" evidence="7">
    <location>
        <begin position="59"/>
        <end position="471"/>
    </location>
</feature>
<keyword evidence="4 6" id="KW-1133">Transmembrane helix</keyword>
<name>A0A9P5YZL9_9AGAR</name>
<sequence length="511" mass="56087">MTSSTEKISPEKSSIVDVSSIAADSLSQRDLEKDSSFILNTPEAEEEIKRAVRKLDLTVIPVMTLFYFLSFLDRANIGNARVAGLQKDLHMSDHQYSIAVTVTYIPYILSELPSNLLLRKVGPNIGMPILLTIWGTIVTLQGLTSSFSGLAVARAFLGLVEGPMFPGIVLYLSGFYTRKELSVRIAFFFSSASLSGAFSGLLAAAISNLNGVGGKHAWSWIFFIEGLFSVAVGIVSFWLVPKTPRHSKFLTDHQKDLIMARLAADRPFTNPLDAFSFKYVARAFKSVHVWLMFIVYFMGGTNLYGLALFLPSIVKQLGHSANRSQLLSVGPFAVGFVFTVFAAWCSDRIRSRSIPLVIILIPAVVGYSMFLGTSDKSVSYAALYLMVPGIYATTPVISAWISNNSEPHYTRATSIALGFVSTNLGGILSTWLYPSVKGPRFHSTTILNLVFSIGMMAVGLVNAAWLHYQNKQKERNRAQILAPYASSVEPDGGVKAWVELGDSHPDFKYIL</sequence>
<feature type="transmembrane region" description="Helical" evidence="6">
    <location>
        <begin position="445"/>
        <end position="468"/>
    </location>
</feature>
<feature type="transmembrane region" description="Helical" evidence="6">
    <location>
        <begin position="413"/>
        <end position="433"/>
    </location>
</feature>
<keyword evidence="2" id="KW-0813">Transport</keyword>
<gene>
    <name evidence="8" type="ORF">BDN70DRAFT_861878</name>
</gene>
<dbReference type="InterPro" id="IPR020846">
    <property type="entry name" value="MFS_dom"/>
</dbReference>
<evidence type="ECO:0000256" key="6">
    <source>
        <dbReference type="SAM" id="Phobius"/>
    </source>
</evidence>
<keyword evidence="3 6" id="KW-0812">Transmembrane</keyword>
<dbReference type="AlphaFoldDB" id="A0A9P5YZL9"/>